<comment type="caution">
    <text evidence="1">The sequence shown here is derived from an EMBL/GenBank/DDBJ whole genome shotgun (WGS) entry which is preliminary data.</text>
</comment>
<evidence type="ECO:0000313" key="1">
    <source>
        <dbReference type="EMBL" id="KAK0050710.1"/>
    </source>
</evidence>
<reference evidence="1" key="1">
    <citation type="journal article" date="2023" name="PLoS Negl. Trop. Dis.">
        <title>A genome sequence for Biomphalaria pfeifferi, the major vector snail for the human-infecting parasite Schistosoma mansoni.</title>
        <authorList>
            <person name="Bu L."/>
            <person name="Lu L."/>
            <person name="Laidemitt M.R."/>
            <person name="Zhang S.M."/>
            <person name="Mutuku M."/>
            <person name="Mkoji G."/>
            <person name="Steinauer M."/>
            <person name="Loker E.S."/>
        </authorList>
    </citation>
    <scope>NUCLEOTIDE SEQUENCE</scope>
    <source>
        <strain evidence="1">KasaAsao</strain>
    </source>
</reference>
<dbReference type="Proteomes" id="UP001233172">
    <property type="component" value="Unassembled WGS sequence"/>
</dbReference>
<name>A0AAD8B9Q4_BIOPF</name>
<gene>
    <name evidence="1" type="ORF">Bpfe_019834</name>
</gene>
<sequence length="108" mass="12321">MPAFYGRPSSEFDSRREMNYCAGEQRSFTLVTKNKLYGELPDLERTAQIISDLGLVICTPPACCSFTKKKISIRGQTFKSGDDGEFIEISETIRHCDANERTYPRNDR</sequence>
<protein>
    <submittedName>
        <fullName evidence="1">Gastrula zinc finger protein XlCGF8.2DB-like X2</fullName>
    </submittedName>
</protein>
<reference evidence="1" key="2">
    <citation type="submission" date="2023-04" db="EMBL/GenBank/DDBJ databases">
        <authorList>
            <person name="Bu L."/>
            <person name="Lu L."/>
            <person name="Laidemitt M.R."/>
            <person name="Zhang S.M."/>
            <person name="Mutuku M."/>
            <person name="Mkoji G."/>
            <person name="Steinauer M."/>
            <person name="Loker E.S."/>
        </authorList>
    </citation>
    <scope>NUCLEOTIDE SEQUENCE</scope>
    <source>
        <strain evidence="1">KasaAsao</strain>
        <tissue evidence="1">Whole Snail</tissue>
    </source>
</reference>
<keyword evidence="2" id="KW-1185">Reference proteome</keyword>
<proteinExistence type="predicted"/>
<dbReference type="AlphaFoldDB" id="A0AAD8B9Q4"/>
<organism evidence="1 2">
    <name type="scientific">Biomphalaria pfeifferi</name>
    <name type="common">Bloodfluke planorb</name>
    <name type="synonym">Freshwater snail</name>
    <dbReference type="NCBI Taxonomy" id="112525"/>
    <lineage>
        <taxon>Eukaryota</taxon>
        <taxon>Metazoa</taxon>
        <taxon>Spiralia</taxon>
        <taxon>Lophotrochozoa</taxon>
        <taxon>Mollusca</taxon>
        <taxon>Gastropoda</taxon>
        <taxon>Heterobranchia</taxon>
        <taxon>Euthyneura</taxon>
        <taxon>Panpulmonata</taxon>
        <taxon>Hygrophila</taxon>
        <taxon>Lymnaeoidea</taxon>
        <taxon>Planorbidae</taxon>
        <taxon>Biomphalaria</taxon>
    </lineage>
</organism>
<accession>A0AAD8B9Q4</accession>
<evidence type="ECO:0000313" key="2">
    <source>
        <dbReference type="Proteomes" id="UP001233172"/>
    </source>
</evidence>
<dbReference type="EMBL" id="JASAOG010000111">
    <property type="protein sequence ID" value="KAK0050710.1"/>
    <property type="molecule type" value="Genomic_DNA"/>
</dbReference>